<dbReference type="EC" id="2.7.-.-" evidence="4"/>
<evidence type="ECO:0000259" key="6">
    <source>
        <dbReference type="Pfam" id="PF16573"/>
    </source>
</evidence>
<dbReference type="PANTHER" id="PTHR12400:SF103">
    <property type="entry name" value="INOSITOL POLYPHOSPHATE MULTIKINASE"/>
    <property type="match status" value="1"/>
</dbReference>
<keyword evidence="3 4" id="KW-0418">Kinase</keyword>
<evidence type="ECO:0000256" key="1">
    <source>
        <dbReference type="ARBA" id="ARBA00007374"/>
    </source>
</evidence>
<dbReference type="Gene3D" id="2.60.120.1030">
    <property type="entry name" value="Clp1, DNA binding domain"/>
    <property type="match status" value="1"/>
</dbReference>
<evidence type="ECO:0000313" key="7">
    <source>
        <dbReference type="EMBL" id="OAQ99327.1"/>
    </source>
</evidence>
<feature type="domain" description="Clp1 N-terminal" evidence="6">
    <location>
        <begin position="379"/>
        <end position="432"/>
    </location>
</feature>
<protein>
    <recommendedName>
        <fullName evidence="4">Kinase</fullName>
        <ecNumber evidence="4">2.7.-.-</ecNumber>
    </recommendedName>
</protein>
<feature type="region of interest" description="Disordered" evidence="5">
    <location>
        <begin position="107"/>
        <end position="126"/>
    </location>
</feature>
<feature type="compositionally biased region" description="Acidic residues" evidence="5">
    <location>
        <begin position="315"/>
        <end position="331"/>
    </location>
</feature>
<accession>A0A179I9G7</accession>
<dbReference type="InterPro" id="IPR032324">
    <property type="entry name" value="Clp1_N"/>
</dbReference>
<dbReference type="GO" id="GO:0005634">
    <property type="term" value="C:nucleus"/>
    <property type="evidence" value="ECO:0007669"/>
    <property type="project" value="TreeGrafter"/>
</dbReference>
<dbReference type="InterPro" id="IPR038239">
    <property type="entry name" value="Clp1_N_sf"/>
</dbReference>
<dbReference type="GO" id="GO:0000824">
    <property type="term" value="F:inositol-1,4,5,6-tetrakisphosphate 3-kinase activity"/>
    <property type="evidence" value="ECO:0007669"/>
    <property type="project" value="TreeGrafter"/>
</dbReference>
<proteinExistence type="inferred from homology"/>
<dbReference type="InterPro" id="IPR038286">
    <property type="entry name" value="IPK_sf"/>
</dbReference>
<dbReference type="GO" id="GO:0046854">
    <property type="term" value="P:phosphatidylinositol phosphate biosynthetic process"/>
    <property type="evidence" value="ECO:0007669"/>
    <property type="project" value="TreeGrafter"/>
</dbReference>
<keyword evidence="8" id="KW-1185">Reference proteome</keyword>
<comment type="similarity">
    <text evidence="1 4">Belongs to the inositol phosphokinase (IPK) family.</text>
</comment>
<keyword evidence="2 4" id="KW-0808">Transferase</keyword>
<evidence type="ECO:0000256" key="4">
    <source>
        <dbReference type="RuleBase" id="RU363090"/>
    </source>
</evidence>
<sequence length="432" mass="47018">MEENRIPGREELCNYNYAVAGHAGTLCDKDGKLFIKPCTPTEMNFYQSALRNPEFADIMPRFMGSLVLCDPSDLKVDDAVTGIISDAGAIQTAKEQIEATVAEQVSRAPSNTAPHNGPPWAPTNGKKIKTDTAVVLENATRGFTKPNILDARFDKIASETTHGKLGFRIAGMRVFRGSDDAMQLDKEGYLVYDKDYGRTTMNNDNILDGFRNFIFNEAAGIDEDLGQAVCAAFASEVGRIQEILEAHETRMYSSSLLFIFEGDGEVLSRAIEKNNAFATAVEAVEAKLTNRSTLRTDSGIAMDDDDELIQAAVLGDDDDEDDDDDDDDDVDSVIGPSALPPVFSLKLIDFAHAQWTPGQGPDENLLKGHVESATRIVALRKAGEWRFHLAPGASVSVKLLSGTAEKDGVELAPRNAYKLSGPLRGKLLTWHG</sequence>
<evidence type="ECO:0000256" key="5">
    <source>
        <dbReference type="SAM" id="MobiDB-lite"/>
    </source>
</evidence>
<dbReference type="Pfam" id="PF16573">
    <property type="entry name" value="CLP1_N"/>
    <property type="match status" value="1"/>
</dbReference>
<dbReference type="GO" id="GO:0008440">
    <property type="term" value="F:inositol-1,4,5-trisphosphate 3-kinase activity"/>
    <property type="evidence" value="ECO:0007669"/>
    <property type="project" value="TreeGrafter"/>
</dbReference>
<dbReference type="Proteomes" id="UP000243081">
    <property type="component" value="Unassembled WGS sequence"/>
</dbReference>
<dbReference type="GO" id="GO:0032958">
    <property type="term" value="P:inositol phosphate biosynthetic process"/>
    <property type="evidence" value="ECO:0007669"/>
    <property type="project" value="InterPro"/>
</dbReference>
<dbReference type="EMBL" id="LUKN01002291">
    <property type="protein sequence ID" value="OAQ99327.1"/>
    <property type="molecule type" value="Genomic_DNA"/>
</dbReference>
<evidence type="ECO:0000313" key="8">
    <source>
        <dbReference type="Proteomes" id="UP000243081"/>
    </source>
</evidence>
<gene>
    <name evidence="7" type="ORF">LLEC1_07233</name>
</gene>
<organism evidence="7 8">
    <name type="scientific">Cordyceps confragosa</name>
    <name type="common">Lecanicillium lecanii</name>
    <dbReference type="NCBI Taxonomy" id="2714763"/>
    <lineage>
        <taxon>Eukaryota</taxon>
        <taxon>Fungi</taxon>
        <taxon>Dikarya</taxon>
        <taxon>Ascomycota</taxon>
        <taxon>Pezizomycotina</taxon>
        <taxon>Sordariomycetes</taxon>
        <taxon>Hypocreomycetidae</taxon>
        <taxon>Hypocreales</taxon>
        <taxon>Cordycipitaceae</taxon>
        <taxon>Akanthomyces</taxon>
    </lineage>
</organism>
<evidence type="ECO:0000256" key="2">
    <source>
        <dbReference type="ARBA" id="ARBA00022679"/>
    </source>
</evidence>
<name>A0A179I9G7_CORDF</name>
<dbReference type="Pfam" id="PF03770">
    <property type="entry name" value="IPK"/>
    <property type="match status" value="1"/>
</dbReference>
<dbReference type="SUPFAM" id="SSF56104">
    <property type="entry name" value="SAICAR synthase-like"/>
    <property type="match status" value="1"/>
</dbReference>
<evidence type="ECO:0000256" key="3">
    <source>
        <dbReference type="ARBA" id="ARBA00022777"/>
    </source>
</evidence>
<comment type="caution">
    <text evidence="7">The sequence shown here is derived from an EMBL/GenBank/DDBJ whole genome shotgun (WGS) entry which is preliminary data.</text>
</comment>
<dbReference type="AlphaFoldDB" id="A0A179I9G7"/>
<reference evidence="7 8" key="1">
    <citation type="submission" date="2016-03" db="EMBL/GenBank/DDBJ databases">
        <title>Fine-scale spatial genetic structure of a fungal parasite of coffee scale insects.</title>
        <authorList>
            <person name="Jackson D."/>
            <person name="Zemenick K.A."/>
            <person name="Malloure B."/>
            <person name="Quandt C.A."/>
            <person name="James T.Y."/>
        </authorList>
    </citation>
    <scope>NUCLEOTIDE SEQUENCE [LARGE SCALE GENOMIC DNA]</scope>
    <source>
        <strain evidence="7 8">UM487</strain>
    </source>
</reference>
<dbReference type="PANTHER" id="PTHR12400">
    <property type="entry name" value="INOSITOL POLYPHOSPHATE KINASE"/>
    <property type="match status" value="1"/>
</dbReference>
<dbReference type="OMA" id="FRICGMK"/>
<dbReference type="InterPro" id="IPR005522">
    <property type="entry name" value="IPK"/>
</dbReference>
<feature type="non-terminal residue" evidence="7">
    <location>
        <position position="432"/>
    </location>
</feature>
<dbReference type="Gene3D" id="3.30.470.160">
    <property type="entry name" value="Inositol polyphosphate kinase"/>
    <property type="match status" value="1"/>
</dbReference>
<dbReference type="OrthoDB" id="338650at2759"/>
<dbReference type="GO" id="GO:0005737">
    <property type="term" value="C:cytoplasm"/>
    <property type="evidence" value="ECO:0007669"/>
    <property type="project" value="TreeGrafter"/>
</dbReference>
<feature type="region of interest" description="Disordered" evidence="5">
    <location>
        <begin position="315"/>
        <end position="335"/>
    </location>
</feature>